<evidence type="ECO:0000256" key="3">
    <source>
        <dbReference type="ARBA" id="ARBA00022692"/>
    </source>
</evidence>
<keyword evidence="3 6" id="KW-0812">Transmembrane</keyword>
<keyword evidence="4 6" id="KW-1133">Transmembrane helix</keyword>
<protein>
    <recommendedName>
        <fullName evidence="9">Gpr fun34 family protein</fullName>
    </recommendedName>
</protein>
<comment type="caution">
    <text evidence="7">The sequence shown here is derived from an EMBL/GenBank/DDBJ whole genome shotgun (WGS) entry which is preliminary data.</text>
</comment>
<feature type="transmembrane region" description="Helical" evidence="6">
    <location>
        <begin position="138"/>
        <end position="158"/>
    </location>
</feature>
<dbReference type="EMBL" id="JAAAID010002575">
    <property type="protein sequence ID" value="KAG0006660.1"/>
    <property type="molecule type" value="Genomic_DNA"/>
</dbReference>
<evidence type="ECO:0000256" key="6">
    <source>
        <dbReference type="SAM" id="Phobius"/>
    </source>
</evidence>
<feature type="transmembrane region" description="Helical" evidence="6">
    <location>
        <begin position="71"/>
        <end position="91"/>
    </location>
</feature>
<feature type="transmembrane region" description="Helical" evidence="6">
    <location>
        <begin position="196"/>
        <end position="217"/>
    </location>
</feature>
<dbReference type="InterPro" id="IPR000791">
    <property type="entry name" value="Gpr1/Fun34/SatP-like"/>
</dbReference>
<dbReference type="AlphaFoldDB" id="A0A9P6SVK8"/>
<comment type="similarity">
    <text evidence="2">Belongs to the acetate uptake transporter (AceTr) (TC 2.A.96) family.</text>
</comment>
<dbReference type="PANTHER" id="PTHR31123:SF1">
    <property type="entry name" value="ACCUMULATION OF DYADS PROTEIN 2-RELATED"/>
    <property type="match status" value="1"/>
</dbReference>
<dbReference type="GO" id="GO:0005886">
    <property type="term" value="C:plasma membrane"/>
    <property type="evidence" value="ECO:0007669"/>
    <property type="project" value="TreeGrafter"/>
</dbReference>
<gene>
    <name evidence="7" type="ORF">BGZ80_005186</name>
</gene>
<dbReference type="PANTHER" id="PTHR31123">
    <property type="entry name" value="ACCUMULATION OF DYADS PROTEIN 2-RELATED"/>
    <property type="match status" value="1"/>
</dbReference>
<keyword evidence="8" id="KW-1185">Reference proteome</keyword>
<dbReference type="Proteomes" id="UP000703661">
    <property type="component" value="Unassembled WGS sequence"/>
</dbReference>
<evidence type="ECO:0000313" key="7">
    <source>
        <dbReference type="EMBL" id="KAG0006660.1"/>
    </source>
</evidence>
<name>A0A9P6SVK8_9FUNG</name>
<feature type="transmembrane region" description="Helical" evidence="6">
    <location>
        <begin position="43"/>
        <end position="64"/>
    </location>
</feature>
<feature type="non-terminal residue" evidence="7">
    <location>
        <position position="229"/>
    </location>
</feature>
<evidence type="ECO:0000256" key="4">
    <source>
        <dbReference type="ARBA" id="ARBA00022989"/>
    </source>
</evidence>
<dbReference type="Pfam" id="PF01184">
    <property type="entry name" value="Gpr1_Fun34_YaaH"/>
    <property type="match status" value="1"/>
</dbReference>
<dbReference type="NCBIfam" id="NF038013">
    <property type="entry name" value="AceTr_1"/>
    <property type="match status" value="1"/>
</dbReference>
<keyword evidence="5 6" id="KW-0472">Membrane</keyword>
<feature type="transmembrane region" description="Helical" evidence="6">
    <location>
        <begin position="164"/>
        <end position="184"/>
    </location>
</feature>
<evidence type="ECO:0000313" key="8">
    <source>
        <dbReference type="Proteomes" id="UP000703661"/>
    </source>
</evidence>
<evidence type="ECO:0000256" key="5">
    <source>
        <dbReference type="ARBA" id="ARBA00023136"/>
    </source>
</evidence>
<reference evidence="7" key="1">
    <citation type="journal article" date="2020" name="Fungal Divers.">
        <title>Resolving the Mortierellaceae phylogeny through synthesis of multi-gene phylogenetics and phylogenomics.</title>
        <authorList>
            <person name="Vandepol N."/>
            <person name="Liber J."/>
            <person name="Desiro A."/>
            <person name="Na H."/>
            <person name="Kennedy M."/>
            <person name="Barry K."/>
            <person name="Grigoriev I.V."/>
            <person name="Miller A.N."/>
            <person name="O'Donnell K."/>
            <person name="Stajich J.E."/>
            <person name="Bonito G."/>
        </authorList>
    </citation>
    <scope>NUCLEOTIDE SEQUENCE</scope>
    <source>
        <strain evidence="7">NRRL 2769</strain>
    </source>
</reference>
<dbReference type="InterPro" id="IPR051633">
    <property type="entry name" value="AceTr"/>
</dbReference>
<organism evidence="7 8">
    <name type="scientific">Entomortierella chlamydospora</name>
    <dbReference type="NCBI Taxonomy" id="101097"/>
    <lineage>
        <taxon>Eukaryota</taxon>
        <taxon>Fungi</taxon>
        <taxon>Fungi incertae sedis</taxon>
        <taxon>Mucoromycota</taxon>
        <taxon>Mortierellomycotina</taxon>
        <taxon>Mortierellomycetes</taxon>
        <taxon>Mortierellales</taxon>
        <taxon>Mortierellaceae</taxon>
        <taxon>Entomortierella</taxon>
    </lineage>
</organism>
<evidence type="ECO:0008006" key="9">
    <source>
        <dbReference type="Google" id="ProtNLM"/>
    </source>
</evidence>
<proteinExistence type="inferred from homology"/>
<comment type="subcellular location">
    <subcellularLocation>
        <location evidence="1">Membrane</location>
        <topology evidence="1">Multi-pass membrane protein</topology>
    </subcellularLocation>
</comment>
<sequence>MPEIKADIETMTNQSTASHNIDIEALRTLLHQPYTPKFNPGPLGLSAFGLSTFVASVFNLGVGFPDGAPTSVLTGLAIFYGGLMQTIAGLLEFYIGNNLSATTLTSYGGFWLSYGAILIPSFGIGATLAALPAETAQNGLGVFLLAWTIYTMIIWLGTLRVSKMYSFIWAMLFFNFLFLTIGEFSHLGTNNVPTRIAGGFGIVSSLLAWYCCAALLYTPKTTFISLPLA</sequence>
<dbReference type="GO" id="GO:0015123">
    <property type="term" value="F:acetate transmembrane transporter activity"/>
    <property type="evidence" value="ECO:0007669"/>
    <property type="project" value="TreeGrafter"/>
</dbReference>
<accession>A0A9P6SVK8</accession>
<evidence type="ECO:0000256" key="2">
    <source>
        <dbReference type="ARBA" id="ARBA00005587"/>
    </source>
</evidence>
<evidence type="ECO:0000256" key="1">
    <source>
        <dbReference type="ARBA" id="ARBA00004141"/>
    </source>
</evidence>
<feature type="transmembrane region" description="Helical" evidence="6">
    <location>
        <begin position="111"/>
        <end position="131"/>
    </location>
</feature>